<dbReference type="Proteomes" id="UP001333110">
    <property type="component" value="Unassembled WGS sequence"/>
</dbReference>
<evidence type="ECO:0000256" key="1">
    <source>
        <dbReference type="SAM" id="MobiDB-lite"/>
    </source>
</evidence>
<protein>
    <recommendedName>
        <fullName evidence="4">Reverse transcriptase domain-containing protein</fullName>
    </recommendedName>
</protein>
<feature type="compositionally biased region" description="Basic and acidic residues" evidence="1">
    <location>
        <begin position="188"/>
        <end position="208"/>
    </location>
</feature>
<gene>
    <name evidence="2" type="ORF">QYF61_011029</name>
</gene>
<keyword evidence="3" id="KW-1185">Reference proteome</keyword>
<feature type="region of interest" description="Disordered" evidence="1">
    <location>
        <begin position="176"/>
        <end position="214"/>
    </location>
</feature>
<proteinExistence type="predicted"/>
<organism evidence="2 3">
    <name type="scientific">Mycteria americana</name>
    <name type="common">Wood stork</name>
    <dbReference type="NCBI Taxonomy" id="33587"/>
    <lineage>
        <taxon>Eukaryota</taxon>
        <taxon>Metazoa</taxon>
        <taxon>Chordata</taxon>
        <taxon>Craniata</taxon>
        <taxon>Vertebrata</taxon>
        <taxon>Euteleostomi</taxon>
        <taxon>Archelosauria</taxon>
        <taxon>Archosauria</taxon>
        <taxon>Dinosauria</taxon>
        <taxon>Saurischia</taxon>
        <taxon>Theropoda</taxon>
        <taxon>Coelurosauria</taxon>
        <taxon>Aves</taxon>
        <taxon>Neognathae</taxon>
        <taxon>Neoaves</taxon>
        <taxon>Aequornithes</taxon>
        <taxon>Ciconiiformes</taxon>
        <taxon>Ciconiidae</taxon>
        <taxon>Mycteria</taxon>
    </lineage>
</organism>
<evidence type="ECO:0000313" key="3">
    <source>
        <dbReference type="Proteomes" id="UP001333110"/>
    </source>
</evidence>
<evidence type="ECO:0000313" key="2">
    <source>
        <dbReference type="EMBL" id="KAK4816039.1"/>
    </source>
</evidence>
<reference evidence="2 3" key="1">
    <citation type="journal article" date="2023" name="J. Hered.">
        <title>Chromosome-level genome of the wood stork (Mycteria americana) provides insight into avian chromosome evolution.</title>
        <authorList>
            <person name="Flamio R. Jr."/>
            <person name="Ramstad K.M."/>
        </authorList>
    </citation>
    <scope>NUCLEOTIDE SEQUENCE [LARGE SCALE GENOMIC DNA]</scope>
    <source>
        <strain evidence="2">JAX WOST 10</strain>
    </source>
</reference>
<dbReference type="AlphaFoldDB" id="A0AAN7N1L0"/>
<name>A0AAN7N1L0_MYCAM</name>
<dbReference type="EMBL" id="JAUNZN010000009">
    <property type="protein sequence ID" value="KAK4816039.1"/>
    <property type="molecule type" value="Genomic_DNA"/>
</dbReference>
<dbReference type="PANTHER" id="PTHR33332">
    <property type="entry name" value="REVERSE TRANSCRIPTASE DOMAIN-CONTAINING PROTEIN"/>
    <property type="match status" value="1"/>
</dbReference>
<sequence length="214" mass="24288">MSRQCALAAQKANRILGCINRSMASRVREVILPLYSALVRPHLEYCVQLWSPQHRKDMELLERYLKRVYRKDGEGLLIRGCSDRTKGNGFKLKEGSFRLDIRKKFFTVGVAGRSWASQGSIRAPLLFKISTGDLDKARVCNFTSYTDDTKLWGPVNTHKGGPAIQRDLDRQEEGANINPIKLSQDKCTTLERQKPSSDPSRGQKDQRALLRGRP</sequence>
<accession>A0AAN7N1L0</accession>
<evidence type="ECO:0008006" key="4">
    <source>
        <dbReference type="Google" id="ProtNLM"/>
    </source>
</evidence>
<comment type="caution">
    <text evidence="2">The sequence shown here is derived from an EMBL/GenBank/DDBJ whole genome shotgun (WGS) entry which is preliminary data.</text>
</comment>